<sequence>KPPVGQMPLTEPQYLATLPIPTANEHIRLNYTFTSGAMPHLQVWMAMSNQERRNLLMRRLRRIKKDYI</sequence>
<dbReference type="EMBL" id="AZMM01015478">
    <property type="protein sequence ID" value="ETJ29998.1"/>
    <property type="molecule type" value="Genomic_DNA"/>
</dbReference>
<dbReference type="AlphaFoldDB" id="W1XI36"/>
<evidence type="ECO:0000313" key="1">
    <source>
        <dbReference type="EMBL" id="ETJ29998.1"/>
    </source>
</evidence>
<proteinExistence type="predicted"/>
<name>W1XI36_9ZZZZ</name>
<gene>
    <name evidence="1" type="ORF">Q604_UNBC15478G0001</name>
</gene>
<reference evidence="1" key="1">
    <citation type="submission" date="2013-12" db="EMBL/GenBank/DDBJ databases">
        <title>A Varibaculum cambriense genome reconstructed from a premature infant gut community with otherwise low bacterial novelty that shifts toward anaerobic metabolism during the third week of life.</title>
        <authorList>
            <person name="Brown C.T."/>
            <person name="Sharon I."/>
            <person name="Thomas B.C."/>
            <person name="Castelle C.J."/>
            <person name="Morowitz M.J."/>
            <person name="Banfield J.F."/>
        </authorList>
    </citation>
    <scope>NUCLEOTIDE SEQUENCE</scope>
</reference>
<protein>
    <submittedName>
        <fullName evidence="1">Toxin-antitoxin system, antitoxin component, Xre family</fullName>
    </submittedName>
</protein>
<organism evidence="1">
    <name type="scientific">human gut metagenome</name>
    <dbReference type="NCBI Taxonomy" id="408170"/>
    <lineage>
        <taxon>unclassified sequences</taxon>
        <taxon>metagenomes</taxon>
        <taxon>organismal metagenomes</taxon>
    </lineage>
</organism>
<accession>W1XI36</accession>
<feature type="non-terminal residue" evidence="1">
    <location>
        <position position="1"/>
    </location>
</feature>
<comment type="caution">
    <text evidence="1">The sequence shown here is derived from an EMBL/GenBank/DDBJ whole genome shotgun (WGS) entry which is preliminary data.</text>
</comment>